<evidence type="ECO:0000313" key="4">
    <source>
        <dbReference type="Proteomes" id="UP000828390"/>
    </source>
</evidence>
<comment type="caution">
    <text evidence="3">The sequence shown here is derived from an EMBL/GenBank/DDBJ whole genome shotgun (WGS) entry which is preliminary data.</text>
</comment>
<evidence type="ECO:0000313" key="3">
    <source>
        <dbReference type="EMBL" id="KAH3848399.1"/>
    </source>
</evidence>
<accession>A0A9D4QYL8</accession>
<dbReference type="Proteomes" id="UP000828390">
    <property type="component" value="Unassembled WGS sequence"/>
</dbReference>
<feature type="region of interest" description="Disordered" evidence="1">
    <location>
        <begin position="1"/>
        <end position="41"/>
    </location>
</feature>
<dbReference type="EMBL" id="JAIWYP010000003">
    <property type="protein sequence ID" value="KAH3848396.1"/>
    <property type="molecule type" value="Genomic_DNA"/>
</dbReference>
<protein>
    <submittedName>
        <fullName evidence="3">Uncharacterized protein</fullName>
    </submittedName>
</protein>
<keyword evidence="4" id="KW-1185">Reference proteome</keyword>
<organism evidence="3 4">
    <name type="scientific">Dreissena polymorpha</name>
    <name type="common">Zebra mussel</name>
    <name type="synonym">Mytilus polymorpha</name>
    <dbReference type="NCBI Taxonomy" id="45954"/>
    <lineage>
        <taxon>Eukaryota</taxon>
        <taxon>Metazoa</taxon>
        <taxon>Spiralia</taxon>
        <taxon>Lophotrochozoa</taxon>
        <taxon>Mollusca</taxon>
        <taxon>Bivalvia</taxon>
        <taxon>Autobranchia</taxon>
        <taxon>Heteroconchia</taxon>
        <taxon>Euheterodonta</taxon>
        <taxon>Imparidentia</taxon>
        <taxon>Neoheterodontei</taxon>
        <taxon>Myida</taxon>
        <taxon>Dreissenoidea</taxon>
        <taxon>Dreissenidae</taxon>
        <taxon>Dreissena</taxon>
    </lineage>
</organism>
<name>A0A9D4QYL8_DREPO</name>
<dbReference type="EMBL" id="JAIWYP010000003">
    <property type="protein sequence ID" value="KAH3848399.1"/>
    <property type="molecule type" value="Genomic_DNA"/>
</dbReference>
<dbReference type="AlphaFoldDB" id="A0A9D4QYL8"/>
<sequence>MVITQDCHSFPRRSSRRLTQGKLGPELKTSSRQPPDCILGQNGLVNPVSTKLLPVLTSPHS</sequence>
<proteinExistence type="predicted"/>
<gene>
    <name evidence="2" type="ORF">DPMN_090757</name>
    <name evidence="3" type="ORF">DPMN_090760</name>
</gene>
<reference evidence="3" key="1">
    <citation type="journal article" date="2019" name="bioRxiv">
        <title>The Genome of the Zebra Mussel, Dreissena polymorpha: A Resource for Invasive Species Research.</title>
        <authorList>
            <person name="McCartney M.A."/>
            <person name="Auch B."/>
            <person name="Kono T."/>
            <person name="Mallez S."/>
            <person name="Zhang Y."/>
            <person name="Obille A."/>
            <person name="Becker A."/>
            <person name="Abrahante J.E."/>
            <person name="Garbe J."/>
            <person name="Badalamenti J.P."/>
            <person name="Herman A."/>
            <person name="Mangelson H."/>
            <person name="Liachko I."/>
            <person name="Sullivan S."/>
            <person name="Sone E.D."/>
            <person name="Koren S."/>
            <person name="Silverstein K.A.T."/>
            <person name="Beckman K.B."/>
            <person name="Gohl D.M."/>
        </authorList>
    </citation>
    <scope>NUCLEOTIDE SEQUENCE</scope>
    <source>
        <strain evidence="3">Duluth1</strain>
        <tissue evidence="3">Whole animal</tissue>
    </source>
</reference>
<evidence type="ECO:0000313" key="2">
    <source>
        <dbReference type="EMBL" id="KAH3848396.1"/>
    </source>
</evidence>
<evidence type="ECO:0000256" key="1">
    <source>
        <dbReference type="SAM" id="MobiDB-lite"/>
    </source>
</evidence>
<reference evidence="3" key="2">
    <citation type="submission" date="2020-11" db="EMBL/GenBank/DDBJ databases">
        <authorList>
            <person name="McCartney M.A."/>
            <person name="Auch B."/>
            <person name="Kono T."/>
            <person name="Mallez S."/>
            <person name="Becker A."/>
            <person name="Gohl D.M."/>
            <person name="Silverstein K.A.T."/>
            <person name="Koren S."/>
            <person name="Bechman K.B."/>
            <person name="Herman A."/>
            <person name="Abrahante J.E."/>
            <person name="Garbe J."/>
        </authorList>
    </citation>
    <scope>NUCLEOTIDE SEQUENCE</scope>
    <source>
        <strain evidence="3">Duluth1</strain>
        <tissue evidence="3">Whole animal</tissue>
    </source>
</reference>